<keyword evidence="6" id="KW-1185">Reference proteome</keyword>
<dbReference type="Pfam" id="PF05577">
    <property type="entry name" value="Peptidase_S28"/>
    <property type="match status" value="1"/>
</dbReference>
<dbReference type="Gene3D" id="1.20.120.980">
    <property type="entry name" value="Serine carboxypeptidase S28, SKS domain"/>
    <property type="match status" value="1"/>
</dbReference>
<dbReference type="RefSeq" id="XP_030374212.1">
    <property type="nucleotide sequence ID" value="XM_030518352.1"/>
</dbReference>
<dbReference type="PANTHER" id="PTHR11010">
    <property type="entry name" value="PROTEASE S28 PRO-X CARBOXYPEPTIDASE-RELATED"/>
    <property type="match status" value="1"/>
</dbReference>
<dbReference type="GO" id="GO:0070008">
    <property type="term" value="F:serine-type exopeptidase activity"/>
    <property type="evidence" value="ECO:0007669"/>
    <property type="project" value="InterPro"/>
</dbReference>
<dbReference type="GO" id="GO:0008239">
    <property type="term" value="F:dipeptidyl-peptidase activity"/>
    <property type="evidence" value="ECO:0007669"/>
    <property type="project" value="TreeGrafter"/>
</dbReference>
<organism evidence="6 7">
    <name type="scientific">Drosophila lebanonensis</name>
    <name type="common">Fruit fly</name>
    <name type="synonym">Scaptodrosophila lebanonensis</name>
    <dbReference type="NCBI Taxonomy" id="7225"/>
    <lineage>
        <taxon>Eukaryota</taxon>
        <taxon>Metazoa</taxon>
        <taxon>Ecdysozoa</taxon>
        <taxon>Arthropoda</taxon>
        <taxon>Hexapoda</taxon>
        <taxon>Insecta</taxon>
        <taxon>Pterygota</taxon>
        <taxon>Neoptera</taxon>
        <taxon>Endopterygota</taxon>
        <taxon>Diptera</taxon>
        <taxon>Brachycera</taxon>
        <taxon>Muscomorpha</taxon>
        <taxon>Ephydroidea</taxon>
        <taxon>Drosophilidae</taxon>
        <taxon>Scaptodrosophila</taxon>
    </lineage>
</organism>
<reference evidence="7" key="1">
    <citation type="submission" date="2025-08" db="UniProtKB">
        <authorList>
            <consortium name="RefSeq"/>
        </authorList>
    </citation>
    <scope>IDENTIFICATION</scope>
    <source>
        <strain evidence="7">11010-0011.00</strain>
        <tissue evidence="7">Whole body</tissue>
    </source>
</reference>
<dbReference type="InterPro" id="IPR008758">
    <property type="entry name" value="Peptidase_S28"/>
</dbReference>
<dbReference type="GO" id="GO:0006508">
    <property type="term" value="P:proteolysis"/>
    <property type="evidence" value="ECO:0007669"/>
    <property type="project" value="UniProtKB-KW"/>
</dbReference>
<keyword evidence="2 7" id="KW-0645">Protease</keyword>
<dbReference type="OrthoDB" id="1735038at2759"/>
<keyword evidence="3" id="KW-0732">Signal</keyword>
<evidence type="ECO:0000313" key="7">
    <source>
        <dbReference type="RefSeq" id="XP_030374212.1"/>
    </source>
</evidence>
<evidence type="ECO:0000256" key="4">
    <source>
        <dbReference type="ARBA" id="ARBA00022801"/>
    </source>
</evidence>
<dbReference type="SUPFAM" id="SSF53474">
    <property type="entry name" value="alpha/beta-Hydrolases"/>
    <property type="match status" value="1"/>
</dbReference>
<keyword evidence="4" id="KW-0378">Hydrolase</keyword>
<gene>
    <name evidence="7" type="primary">LOC115623808</name>
</gene>
<evidence type="ECO:0000256" key="3">
    <source>
        <dbReference type="ARBA" id="ARBA00022729"/>
    </source>
</evidence>
<comment type="similarity">
    <text evidence="1">Belongs to the peptidase S28 family.</text>
</comment>
<proteinExistence type="inferred from homology"/>
<accession>A0A6J2TGR3</accession>
<evidence type="ECO:0000256" key="5">
    <source>
        <dbReference type="ARBA" id="ARBA00023180"/>
    </source>
</evidence>
<dbReference type="Proteomes" id="UP000504634">
    <property type="component" value="Unplaced"/>
</dbReference>
<sequence length="378" mass="42790">MAVENGGMLYYTEHRYYGKSWPLGNDSLSQLEYLSVRQALADLAHFISYQKSHSAHLANAKVILVGGSYSGSMVAWMADLYPELIDASWASSAPLLAKADFNEYMEMVSNSINLRYGRKCTQRIRRGLQYLAHILNGNESREVLEQLNACPHFNVSDQLDRAAFFNGIDNYFALIVQSYSSYIPDLCETLMSLHPTDEQAMFKFLQLLYGKNGSNCLDFSYKAMLQLFTDLSDQNSGTRAWFFQTCNEFGWYTTTAGSGSSDFANQVPLLFFECLCRDAFGRRQTAAHLTDGIAQTNAQFGGLNFNQTVRYRQVFFTHGELDPWRALGKQFGHQALLIPGYSHCEDLGSINVGQSIPMNLAKLRVMSFLRRHLYSQLH</sequence>
<dbReference type="PANTHER" id="PTHR11010:SF5">
    <property type="entry name" value="RE36938P-RELATED"/>
    <property type="match status" value="1"/>
</dbReference>
<evidence type="ECO:0000256" key="2">
    <source>
        <dbReference type="ARBA" id="ARBA00022670"/>
    </source>
</evidence>
<keyword evidence="5" id="KW-0325">Glycoprotein</keyword>
<name>A0A6J2TGR3_DROLE</name>
<evidence type="ECO:0000313" key="6">
    <source>
        <dbReference type="Proteomes" id="UP000504634"/>
    </source>
</evidence>
<dbReference type="GeneID" id="115623808"/>
<protein>
    <submittedName>
        <fullName evidence="7">Serine protease K12H4.7</fullName>
    </submittedName>
</protein>
<dbReference type="InterPro" id="IPR042269">
    <property type="entry name" value="Ser_carbopepase_S28_SKS"/>
</dbReference>
<evidence type="ECO:0000256" key="1">
    <source>
        <dbReference type="ARBA" id="ARBA00011079"/>
    </source>
</evidence>
<dbReference type="InterPro" id="IPR029058">
    <property type="entry name" value="AB_hydrolase_fold"/>
</dbReference>
<dbReference type="Gene3D" id="3.40.50.1820">
    <property type="entry name" value="alpha/beta hydrolase"/>
    <property type="match status" value="1"/>
</dbReference>
<dbReference type="AlphaFoldDB" id="A0A6J2TGR3"/>